<proteinExistence type="predicted"/>
<dbReference type="PANTHER" id="PTHR21208:SF1">
    <property type="entry name" value="ADP-DEPENDENT GLUCOKINASE"/>
    <property type="match status" value="1"/>
</dbReference>
<keyword evidence="5" id="KW-0460">Magnesium</keyword>
<keyword evidence="6" id="KW-0324">Glycolysis</keyword>
<reference evidence="8 9" key="1">
    <citation type="submission" date="2023-09" db="EMBL/GenBank/DDBJ databases">
        <title>Nesidiocoris tenuis whole genome shotgun sequence.</title>
        <authorList>
            <person name="Shibata T."/>
            <person name="Shimoda M."/>
            <person name="Kobayashi T."/>
            <person name="Uehara T."/>
        </authorList>
    </citation>
    <scope>NUCLEOTIDE SEQUENCE [LARGE SCALE GENOMIC DNA]</scope>
    <source>
        <strain evidence="8 9">Japan</strain>
    </source>
</reference>
<keyword evidence="7" id="KW-0812">Transmembrane</keyword>
<dbReference type="Gene3D" id="3.40.1190.20">
    <property type="match status" value="1"/>
</dbReference>
<evidence type="ECO:0000256" key="4">
    <source>
        <dbReference type="ARBA" id="ARBA00022777"/>
    </source>
</evidence>
<dbReference type="InterPro" id="IPR029056">
    <property type="entry name" value="Ribokinase-like"/>
</dbReference>
<sequence length="476" mass="53331">MGLSDRIISLGTLFTVACVLFSIYMRDYNELDARLINVINGLISVEEQQVRLSPKVAVGYGACVDLFVDGKDLLPSDVENLRPRHHDFINDYFQLYESYSYYFQHGAAAERFTSNSSLFDELVSAAERTPGSRYVIGGNAAVMAIRMHYEGCRVLLAATLSDRHLKSIPEEITVVGGPITRDDVHLILEYKAGETWGSYSAPRANRYILHNDYYNPRVKSLHDFGAQLKAFRPDVFVVSGLQLMDNYIYDEKRDLRIEILQGIRDQIFMVPRSTKIHFEMASYTEEKLLNLVKEDIVPFSDSLGMNEQELANLHSLYMYGNVSVVTDSTPRVASVLDEMRSIFWEIRRTSKSVPDHKTLTRLHVHTLAFQAIMTDTHSPWKQSDVAAAKASLTAYRHVCASPEVDANQAKLLMDDSFSRSLNGGTDRVVLEPERPVPCWQEGQVTICVATGVVCRNAQQTAGGGDNISAAALAVQI</sequence>
<evidence type="ECO:0000313" key="8">
    <source>
        <dbReference type="EMBL" id="BET01295.1"/>
    </source>
</evidence>
<dbReference type="PROSITE" id="PS51255">
    <property type="entry name" value="ADPK"/>
    <property type="match status" value="1"/>
</dbReference>
<dbReference type="PROSITE" id="PS51257">
    <property type="entry name" value="PROKAR_LIPOPROTEIN"/>
    <property type="match status" value="1"/>
</dbReference>
<keyword evidence="2" id="KW-0808">Transferase</keyword>
<evidence type="ECO:0000256" key="1">
    <source>
        <dbReference type="ARBA" id="ARBA00022490"/>
    </source>
</evidence>
<gene>
    <name evidence="8" type="ORF">NTJ_14111</name>
</gene>
<feature type="transmembrane region" description="Helical" evidence="7">
    <location>
        <begin position="7"/>
        <end position="25"/>
    </location>
</feature>
<dbReference type="EMBL" id="AP028920">
    <property type="protein sequence ID" value="BET01295.1"/>
    <property type="molecule type" value="Genomic_DNA"/>
</dbReference>
<evidence type="ECO:0000256" key="3">
    <source>
        <dbReference type="ARBA" id="ARBA00022723"/>
    </source>
</evidence>
<evidence type="ECO:0000256" key="2">
    <source>
        <dbReference type="ARBA" id="ARBA00022679"/>
    </source>
</evidence>
<evidence type="ECO:0000256" key="7">
    <source>
        <dbReference type="SAM" id="Phobius"/>
    </source>
</evidence>
<evidence type="ECO:0000256" key="5">
    <source>
        <dbReference type="ARBA" id="ARBA00022842"/>
    </source>
</evidence>
<keyword evidence="1" id="KW-0963">Cytoplasm</keyword>
<keyword evidence="7" id="KW-1133">Transmembrane helix</keyword>
<dbReference type="SUPFAM" id="SSF53613">
    <property type="entry name" value="Ribokinase-like"/>
    <property type="match status" value="1"/>
</dbReference>
<keyword evidence="3" id="KW-0479">Metal-binding</keyword>
<evidence type="ECO:0000256" key="6">
    <source>
        <dbReference type="ARBA" id="ARBA00023152"/>
    </source>
</evidence>
<name>A0ABN7BC92_9HEMI</name>
<keyword evidence="4" id="KW-0418">Kinase</keyword>
<organism evidence="8 9">
    <name type="scientific">Nesidiocoris tenuis</name>
    <dbReference type="NCBI Taxonomy" id="355587"/>
    <lineage>
        <taxon>Eukaryota</taxon>
        <taxon>Metazoa</taxon>
        <taxon>Ecdysozoa</taxon>
        <taxon>Arthropoda</taxon>
        <taxon>Hexapoda</taxon>
        <taxon>Insecta</taxon>
        <taxon>Pterygota</taxon>
        <taxon>Neoptera</taxon>
        <taxon>Paraneoptera</taxon>
        <taxon>Hemiptera</taxon>
        <taxon>Heteroptera</taxon>
        <taxon>Panheteroptera</taxon>
        <taxon>Cimicomorpha</taxon>
        <taxon>Miridae</taxon>
        <taxon>Dicyphina</taxon>
        <taxon>Nesidiocoris</taxon>
    </lineage>
</organism>
<dbReference type="InterPro" id="IPR007666">
    <property type="entry name" value="ADP_PFK/GK"/>
</dbReference>
<accession>A0ABN7BC92</accession>
<keyword evidence="7" id="KW-0472">Membrane</keyword>
<dbReference type="PANTHER" id="PTHR21208">
    <property type="entry name" value="ADP-DEPENDENT GLUCOKINASE"/>
    <property type="match status" value="1"/>
</dbReference>
<dbReference type="Proteomes" id="UP001307889">
    <property type="component" value="Chromosome 12"/>
</dbReference>
<dbReference type="Pfam" id="PF04587">
    <property type="entry name" value="ADP_PFK_GK"/>
    <property type="match status" value="1"/>
</dbReference>
<evidence type="ECO:0000313" key="9">
    <source>
        <dbReference type="Proteomes" id="UP001307889"/>
    </source>
</evidence>
<keyword evidence="9" id="KW-1185">Reference proteome</keyword>
<protein>
    <submittedName>
        <fullName evidence="8">ADP-specific Phosphofructokinase/Glucokinase conserved region</fullName>
    </submittedName>
</protein>